<comment type="caution">
    <text evidence="2">The sequence shown here is derived from an EMBL/GenBank/DDBJ whole genome shotgun (WGS) entry which is preliminary data.</text>
</comment>
<evidence type="ECO:0000313" key="2">
    <source>
        <dbReference type="EMBL" id="CAB4035406.1"/>
    </source>
</evidence>
<keyword evidence="3" id="KW-1185">Reference proteome</keyword>
<proteinExistence type="predicted"/>
<name>A0A6S7JRP9_PARCT</name>
<protein>
    <submittedName>
        <fullName evidence="2">Uncharacterized protein</fullName>
    </submittedName>
</protein>
<feature type="compositionally biased region" description="Basic and acidic residues" evidence="1">
    <location>
        <begin position="70"/>
        <end position="83"/>
    </location>
</feature>
<accession>A0A6S7JRP9</accession>
<dbReference type="AlphaFoldDB" id="A0A6S7JRP9"/>
<dbReference type="EMBL" id="CACRXK020021029">
    <property type="protein sequence ID" value="CAB4035406.1"/>
    <property type="molecule type" value="Genomic_DNA"/>
</dbReference>
<sequence>MSGKKYQKSIEELCRSRLSRTAGGERWPPLSEKSSHNILPRSPSPRESFSRSRRRSDPARHSLLSGRPLSPDHRACPKQSVHEAVEKRKLYQGVQEQVKKPFFPGISSQVVTHADPPFPDTDTQPLPPINMPKGQESVSNTLKHGKCIKFRTAVPVKRATCCSRAAPALFGQQRQLPP</sequence>
<reference evidence="2" key="1">
    <citation type="submission" date="2020-04" db="EMBL/GenBank/DDBJ databases">
        <authorList>
            <person name="Alioto T."/>
            <person name="Alioto T."/>
            <person name="Gomez Garrido J."/>
        </authorList>
    </citation>
    <scope>NUCLEOTIDE SEQUENCE</scope>
    <source>
        <strain evidence="2">A484AB</strain>
    </source>
</reference>
<evidence type="ECO:0000313" key="3">
    <source>
        <dbReference type="Proteomes" id="UP001152795"/>
    </source>
</evidence>
<dbReference type="Proteomes" id="UP001152795">
    <property type="component" value="Unassembled WGS sequence"/>
</dbReference>
<evidence type="ECO:0000256" key="1">
    <source>
        <dbReference type="SAM" id="MobiDB-lite"/>
    </source>
</evidence>
<gene>
    <name evidence="2" type="ORF">PACLA_8A024376</name>
</gene>
<organism evidence="2 3">
    <name type="scientific">Paramuricea clavata</name>
    <name type="common">Red gorgonian</name>
    <name type="synonym">Violescent sea-whip</name>
    <dbReference type="NCBI Taxonomy" id="317549"/>
    <lineage>
        <taxon>Eukaryota</taxon>
        <taxon>Metazoa</taxon>
        <taxon>Cnidaria</taxon>
        <taxon>Anthozoa</taxon>
        <taxon>Octocorallia</taxon>
        <taxon>Malacalcyonacea</taxon>
        <taxon>Plexauridae</taxon>
        <taxon>Paramuricea</taxon>
    </lineage>
</organism>
<feature type="region of interest" description="Disordered" evidence="1">
    <location>
        <begin position="17"/>
        <end position="83"/>
    </location>
</feature>